<keyword evidence="4" id="KW-0808">Transferase</keyword>
<evidence type="ECO:0000256" key="7">
    <source>
        <dbReference type="ARBA" id="ARBA00022840"/>
    </source>
</evidence>
<dbReference type="EMBL" id="BART01002860">
    <property type="protein sequence ID" value="GAG69111.1"/>
    <property type="molecule type" value="Genomic_DNA"/>
</dbReference>
<organism evidence="11">
    <name type="scientific">marine sediment metagenome</name>
    <dbReference type="NCBI Taxonomy" id="412755"/>
    <lineage>
        <taxon>unclassified sequences</taxon>
        <taxon>metagenomes</taxon>
        <taxon>ecological metagenomes</taxon>
    </lineage>
</organism>
<dbReference type="PANTHER" id="PTHR43654">
    <property type="entry name" value="GLUTAMATE 5-KINASE"/>
    <property type="match status" value="1"/>
</dbReference>
<name>X1BAV8_9ZZZZ</name>
<proteinExistence type="inferred from homology"/>
<keyword evidence="8" id="KW-0414">Isoprene biosynthesis</keyword>
<comment type="caution">
    <text evidence="11">The sequence shown here is derived from an EMBL/GenBank/DDBJ whole genome shotgun (WGS) entry which is preliminary data.</text>
</comment>
<dbReference type="SUPFAM" id="SSF53633">
    <property type="entry name" value="Carbamate kinase-like"/>
    <property type="match status" value="1"/>
</dbReference>
<evidence type="ECO:0000256" key="2">
    <source>
        <dbReference type="ARBA" id="ARBA00012908"/>
    </source>
</evidence>
<gene>
    <name evidence="11" type="ORF">S01H4_08363</name>
</gene>
<dbReference type="NCBIfam" id="NF040647">
    <property type="entry name" value="IPPK_Arch"/>
    <property type="match status" value="1"/>
</dbReference>
<dbReference type="GO" id="GO:0016301">
    <property type="term" value="F:kinase activity"/>
    <property type="evidence" value="ECO:0007669"/>
    <property type="project" value="UniProtKB-KW"/>
</dbReference>
<evidence type="ECO:0000313" key="11">
    <source>
        <dbReference type="EMBL" id="GAG69111.1"/>
    </source>
</evidence>
<dbReference type="Pfam" id="PF00696">
    <property type="entry name" value="AA_kinase"/>
    <property type="match status" value="1"/>
</dbReference>
<dbReference type="InterPro" id="IPR001048">
    <property type="entry name" value="Asp/Glu/Uridylate_kinase"/>
</dbReference>
<dbReference type="PIRSF" id="PIRSF016496">
    <property type="entry name" value="Kin_FomA"/>
    <property type="match status" value="1"/>
</dbReference>
<reference evidence="11" key="1">
    <citation type="journal article" date="2014" name="Front. Microbiol.">
        <title>High frequency of phylogenetically diverse reductive dehalogenase-homologous genes in deep subseafloor sedimentary metagenomes.</title>
        <authorList>
            <person name="Kawai M."/>
            <person name="Futagami T."/>
            <person name="Toyoda A."/>
            <person name="Takaki Y."/>
            <person name="Nishi S."/>
            <person name="Hori S."/>
            <person name="Arai W."/>
            <person name="Tsubouchi T."/>
            <person name="Morono Y."/>
            <person name="Uchiyama I."/>
            <person name="Ito T."/>
            <person name="Fujiyama A."/>
            <person name="Inagaki F."/>
            <person name="Takami H."/>
        </authorList>
    </citation>
    <scope>NUCLEOTIDE SEQUENCE</scope>
    <source>
        <strain evidence="11">Expedition CK06-06</strain>
    </source>
</reference>
<sequence>MNAENSVILLKLGGGLLTDKNKPLSIREDIVKSAVKQIIDANEKIILIHGGGSFGHPLAKKYSISNGIDNTIPNQILGVAETHHAMVKFNSYLINQFLENNYPVLSFQTSSIFTKDSEVISTKSLDAIEIALDLDIMPILYGDIILDKQGSFSIISGDQIILALCQNLHNYNVSKVVFAMESDGLYVVDKDNSENCKLVTECYSNELDSLNLADLGQKIDVTGGIKSKLNFIKTICKSKIPVQLLNGLIEGYIHKSLKNQNLNCTNILINE</sequence>
<comment type="similarity">
    <text evidence="1">Belongs to the isopentenyl phosphate kinase family.</text>
</comment>
<keyword evidence="7" id="KW-0067">ATP-binding</keyword>
<evidence type="ECO:0000256" key="3">
    <source>
        <dbReference type="ARBA" id="ARBA00017267"/>
    </source>
</evidence>
<evidence type="ECO:0000256" key="4">
    <source>
        <dbReference type="ARBA" id="ARBA00022679"/>
    </source>
</evidence>
<dbReference type="AlphaFoldDB" id="X1BAV8"/>
<dbReference type="GO" id="GO:0016114">
    <property type="term" value="P:terpenoid biosynthetic process"/>
    <property type="evidence" value="ECO:0007669"/>
    <property type="project" value="TreeGrafter"/>
</dbReference>
<evidence type="ECO:0000256" key="6">
    <source>
        <dbReference type="ARBA" id="ARBA00022777"/>
    </source>
</evidence>
<dbReference type="InterPro" id="IPR036393">
    <property type="entry name" value="AceGlu_kinase-like_sf"/>
</dbReference>
<protein>
    <recommendedName>
        <fullName evidence="3">Isopentenyl phosphate kinase</fullName>
        <ecNumber evidence="2">2.7.4.26</ecNumber>
    </recommendedName>
</protein>
<dbReference type="GO" id="GO:0102043">
    <property type="term" value="F:isopentenyl phosphate kinase activity"/>
    <property type="evidence" value="ECO:0007669"/>
    <property type="project" value="UniProtKB-EC"/>
</dbReference>
<dbReference type="PANTHER" id="PTHR43654:SF1">
    <property type="entry name" value="ISOPENTENYL PHOSPHATE KINASE"/>
    <property type="match status" value="1"/>
</dbReference>
<dbReference type="Gene3D" id="3.40.1160.10">
    <property type="entry name" value="Acetylglutamate kinase-like"/>
    <property type="match status" value="1"/>
</dbReference>
<comment type="catalytic activity">
    <reaction evidence="9">
        <text>isopentenyl phosphate + ATP = isopentenyl diphosphate + ADP</text>
        <dbReference type="Rhea" id="RHEA:33963"/>
        <dbReference type="ChEBI" id="CHEBI:30616"/>
        <dbReference type="ChEBI" id="CHEBI:65078"/>
        <dbReference type="ChEBI" id="CHEBI:128769"/>
        <dbReference type="ChEBI" id="CHEBI:456216"/>
        <dbReference type="EC" id="2.7.4.26"/>
    </reaction>
</comment>
<accession>X1BAV8</accession>
<evidence type="ECO:0000256" key="9">
    <source>
        <dbReference type="ARBA" id="ARBA00049063"/>
    </source>
</evidence>
<evidence type="ECO:0000259" key="10">
    <source>
        <dbReference type="Pfam" id="PF00696"/>
    </source>
</evidence>
<evidence type="ECO:0000256" key="5">
    <source>
        <dbReference type="ARBA" id="ARBA00022741"/>
    </source>
</evidence>
<dbReference type="EC" id="2.7.4.26" evidence="2"/>
<dbReference type="InterPro" id="IPR024192">
    <property type="entry name" value="Fosfomycin_R_FomA-type"/>
</dbReference>
<evidence type="ECO:0000256" key="1">
    <source>
        <dbReference type="ARBA" id="ARBA00010540"/>
    </source>
</evidence>
<dbReference type="GO" id="GO:0005829">
    <property type="term" value="C:cytosol"/>
    <property type="evidence" value="ECO:0007669"/>
    <property type="project" value="TreeGrafter"/>
</dbReference>
<evidence type="ECO:0000256" key="8">
    <source>
        <dbReference type="ARBA" id="ARBA00023229"/>
    </source>
</evidence>
<feature type="domain" description="Aspartate/glutamate/uridylate kinase" evidence="10">
    <location>
        <begin position="7"/>
        <end position="246"/>
    </location>
</feature>
<keyword evidence="5" id="KW-0547">Nucleotide-binding</keyword>
<keyword evidence="6" id="KW-0418">Kinase</keyword>
<dbReference type="GO" id="GO:0005524">
    <property type="term" value="F:ATP binding"/>
    <property type="evidence" value="ECO:0007669"/>
    <property type="project" value="UniProtKB-KW"/>
</dbReference>